<dbReference type="EMBL" id="GBRH01213927">
    <property type="protein sequence ID" value="JAD83968.1"/>
    <property type="molecule type" value="Transcribed_RNA"/>
</dbReference>
<organism evidence="1">
    <name type="scientific">Arundo donax</name>
    <name type="common">Giant reed</name>
    <name type="synonym">Donax arundinaceus</name>
    <dbReference type="NCBI Taxonomy" id="35708"/>
    <lineage>
        <taxon>Eukaryota</taxon>
        <taxon>Viridiplantae</taxon>
        <taxon>Streptophyta</taxon>
        <taxon>Embryophyta</taxon>
        <taxon>Tracheophyta</taxon>
        <taxon>Spermatophyta</taxon>
        <taxon>Magnoliopsida</taxon>
        <taxon>Liliopsida</taxon>
        <taxon>Poales</taxon>
        <taxon>Poaceae</taxon>
        <taxon>PACMAD clade</taxon>
        <taxon>Arundinoideae</taxon>
        <taxon>Arundineae</taxon>
        <taxon>Arundo</taxon>
    </lineage>
</organism>
<reference evidence="1" key="2">
    <citation type="journal article" date="2015" name="Data Brief">
        <title>Shoot transcriptome of the giant reed, Arundo donax.</title>
        <authorList>
            <person name="Barrero R.A."/>
            <person name="Guerrero F.D."/>
            <person name="Moolhuijzen P."/>
            <person name="Goolsby J.A."/>
            <person name="Tidwell J."/>
            <person name="Bellgard S.E."/>
            <person name="Bellgard M.I."/>
        </authorList>
    </citation>
    <scope>NUCLEOTIDE SEQUENCE</scope>
    <source>
        <tissue evidence="1">Shoot tissue taken approximately 20 cm above the soil surface</tissue>
    </source>
</reference>
<reference evidence="1" key="1">
    <citation type="submission" date="2014-09" db="EMBL/GenBank/DDBJ databases">
        <authorList>
            <person name="Magalhaes I.L.F."/>
            <person name="Oliveira U."/>
            <person name="Santos F.R."/>
            <person name="Vidigal T.H.D.A."/>
            <person name="Brescovit A.D."/>
            <person name="Santos A.J."/>
        </authorList>
    </citation>
    <scope>NUCLEOTIDE SEQUENCE</scope>
    <source>
        <tissue evidence="1">Shoot tissue taken approximately 20 cm above the soil surface</tissue>
    </source>
</reference>
<dbReference type="AlphaFoldDB" id="A0A0A9DBA4"/>
<protein>
    <submittedName>
        <fullName evidence="1">Uncharacterized protein</fullName>
    </submittedName>
</protein>
<evidence type="ECO:0000313" key="1">
    <source>
        <dbReference type="EMBL" id="JAD83968.1"/>
    </source>
</evidence>
<name>A0A0A9DBA4_ARUDO</name>
<accession>A0A0A9DBA4</accession>
<proteinExistence type="predicted"/>
<sequence>MLLQLLTLMKNLSVLNYPHPLTIAPGSKIWNSKVKFHLLIWSVTRDQRISLPHNLPVKLMFHFLLKALVISRWKHLPIHRDPAKGFYLCLQRSCSSHIKQNGLSPLILQRHWIL</sequence>